<dbReference type="InterPro" id="IPR036259">
    <property type="entry name" value="MFS_trans_sf"/>
</dbReference>
<evidence type="ECO:0008006" key="8">
    <source>
        <dbReference type="Google" id="ProtNLM"/>
    </source>
</evidence>
<evidence type="ECO:0000256" key="3">
    <source>
        <dbReference type="ARBA" id="ARBA00022989"/>
    </source>
</evidence>
<feature type="transmembrane region" description="Helical" evidence="5">
    <location>
        <begin position="106"/>
        <end position="125"/>
    </location>
</feature>
<sequence length="505" mass="56601">MDVEFLRFQFQDGCYGVITKTGFKIGIRHLQMMYMFASSLAVGFIRGSMGIAVLAVNDQTRKNDTYIQIHNWDGKIQGAVLSSFFFGYALMLLPSELYLRRIGGKLLTTAIFLVNGALCVAMPTIINKGGWVAACNAKLFMGMSHGCFNTVNQTLLERWLPPSERKIFNYIIYGGIQIGIILAFPLSGKLSTAALGWELVYYTLAMLGLSMAVISGSLTASSPDHHQAVGDAEKEFIHETLNYYRKKEIKRPWREILRSSRLWALIGAHAACNAVFIFFLVHMPAYLMMYGLALKDSAWYSMYPFIAMSLSYLIISPIIDWMYSIQTFNYIFNASFFRKIINALGAFGIVMGLTMITNLPLEWSRSTITMLTAILGLLGFQFCGLLSSYKDMSDNFSGTLMMVSCTVSSLVGTAVPFVSGLILGDNMGDLRHWRVIMLTLATLYIVSTIVYTSFGSNERQYWDHVNNSKRQMGHFNGAMDAHQVQLEEYGHTNMGVKHNELDTAL</sequence>
<feature type="transmembrane region" description="Helical" evidence="5">
    <location>
        <begin position="33"/>
        <end position="56"/>
    </location>
</feature>
<reference evidence="6" key="1">
    <citation type="submission" date="2021-12" db="EMBL/GenBank/DDBJ databases">
        <authorList>
            <person name="King R."/>
        </authorList>
    </citation>
    <scope>NUCLEOTIDE SEQUENCE</scope>
</reference>
<evidence type="ECO:0000256" key="5">
    <source>
        <dbReference type="SAM" id="Phobius"/>
    </source>
</evidence>
<name>A0A9P0BPU3_CHRIL</name>
<dbReference type="InterPro" id="IPR050382">
    <property type="entry name" value="MFS_Na/Anion_cotransporter"/>
</dbReference>
<evidence type="ECO:0000313" key="7">
    <source>
        <dbReference type="Proteomes" id="UP001154114"/>
    </source>
</evidence>
<keyword evidence="3 5" id="KW-1133">Transmembrane helix</keyword>
<keyword evidence="4 5" id="KW-0472">Membrane</keyword>
<feature type="transmembrane region" description="Helical" evidence="5">
    <location>
        <begin position="301"/>
        <end position="319"/>
    </location>
</feature>
<dbReference type="PANTHER" id="PTHR11662">
    <property type="entry name" value="SOLUTE CARRIER FAMILY 17"/>
    <property type="match status" value="1"/>
</dbReference>
<feature type="transmembrane region" description="Helical" evidence="5">
    <location>
        <begin position="167"/>
        <end position="187"/>
    </location>
</feature>
<dbReference type="GO" id="GO:0022857">
    <property type="term" value="F:transmembrane transporter activity"/>
    <property type="evidence" value="ECO:0007669"/>
    <property type="project" value="InterPro"/>
</dbReference>
<gene>
    <name evidence="6" type="ORF">CINC_LOCUS3236</name>
</gene>
<accession>A0A9P0BPU3</accession>
<evidence type="ECO:0000256" key="1">
    <source>
        <dbReference type="ARBA" id="ARBA00004141"/>
    </source>
</evidence>
<dbReference type="SUPFAM" id="SSF103473">
    <property type="entry name" value="MFS general substrate transporter"/>
    <property type="match status" value="1"/>
</dbReference>
<dbReference type="OrthoDB" id="2985014at2759"/>
<comment type="subcellular location">
    <subcellularLocation>
        <location evidence="1">Membrane</location>
        <topology evidence="1">Multi-pass membrane protein</topology>
    </subcellularLocation>
</comment>
<feature type="transmembrane region" description="Helical" evidence="5">
    <location>
        <begin position="340"/>
        <end position="361"/>
    </location>
</feature>
<dbReference type="AlphaFoldDB" id="A0A9P0BPU3"/>
<feature type="transmembrane region" description="Helical" evidence="5">
    <location>
        <begin position="262"/>
        <end position="281"/>
    </location>
</feature>
<dbReference type="PANTHER" id="PTHR11662:SF399">
    <property type="entry name" value="FI19708P1-RELATED"/>
    <property type="match status" value="1"/>
</dbReference>
<dbReference type="GO" id="GO:0006820">
    <property type="term" value="P:monoatomic anion transport"/>
    <property type="evidence" value="ECO:0007669"/>
    <property type="project" value="TreeGrafter"/>
</dbReference>
<protein>
    <recommendedName>
        <fullName evidence="8">Inorganic phosphate cotransporter</fullName>
    </recommendedName>
</protein>
<dbReference type="Proteomes" id="UP001154114">
    <property type="component" value="Chromosome 14"/>
</dbReference>
<keyword evidence="7" id="KW-1185">Reference proteome</keyword>
<feature type="transmembrane region" description="Helical" evidence="5">
    <location>
        <begin position="399"/>
        <end position="423"/>
    </location>
</feature>
<feature type="transmembrane region" description="Helical" evidence="5">
    <location>
        <begin position="367"/>
        <end position="387"/>
    </location>
</feature>
<organism evidence="6 7">
    <name type="scientific">Chrysodeixis includens</name>
    <name type="common">Soybean looper</name>
    <name type="synonym">Pseudoplusia includens</name>
    <dbReference type="NCBI Taxonomy" id="689277"/>
    <lineage>
        <taxon>Eukaryota</taxon>
        <taxon>Metazoa</taxon>
        <taxon>Ecdysozoa</taxon>
        <taxon>Arthropoda</taxon>
        <taxon>Hexapoda</taxon>
        <taxon>Insecta</taxon>
        <taxon>Pterygota</taxon>
        <taxon>Neoptera</taxon>
        <taxon>Endopterygota</taxon>
        <taxon>Lepidoptera</taxon>
        <taxon>Glossata</taxon>
        <taxon>Ditrysia</taxon>
        <taxon>Noctuoidea</taxon>
        <taxon>Noctuidae</taxon>
        <taxon>Plusiinae</taxon>
        <taxon>Chrysodeixis</taxon>
    </lineage>
</organism>
<dbReference type="Pfam" id="PF07690">
    <property type="entry name" value="MFS_1"/>
    <property type="match status" value="1"/>
</dbReference>
<evidence type="ECO:0000313" key="6">
    <source>
        <dbReference type="EMBL" id="CAH0585972.1"/>
    </source>
</evidence>
<proteinExistence type="predicted"/>
<feature type="transmembrane region" description="Helical" evidence="5">
    <location>
        <begin position="435"/>
        <end position="454"/>
    </location>
</feature>
<dbReference type="GO" id="GO:0016020">
    <property type="term" value="C:membrane"/>
    <property type="evidence" value="ECO:0007669"/>
    <property type="project" value="UniProtKB-SubCell"/>
</dbReference>
<dbReference type="Gene3D" id="1.20.1250.20">
    <property type="entry name" value="MFS general substrate transporter like domains"/>
    <property type="match status" value="1"/>
</dbReference>
<evidence type="ECO:0000256" key="4">
    <source>
        <dbReference type="ARBA" id="ARBA00023136"/>
    </source>
</evidence>
<keyword evidence="2 5" id="KW-0812">Transmembrane</keyword>
<feature type="transmembrane region" description="Helical" evidence="5">
    <location>
        <begin position="76"/>
        <end position="94"/>
    </location>
</feature>
<evidence type="ECO:0000256" key="2">
    <source>
        <dbReference type="ARBA" id="ARBA00022692"/>
    </source>
</evidence>
<dbReference type="EMBL" id="LR824017">
    <property type="protein sequence ID" value="CAH0585972.1"/>
    <property type="molecule type" value="Genomic_DNA"/>
</dbReference>
<feature type="transmembrane region" description="Helical" evidence="5">
    <location>
        <begin position="199"/>
        <end position="218"/>
    </location>
</feature>
<dbReference type="InterPro" id="IPR011701">
    <property type="entry name" value="MFS"/>
</dbReference>